<evidence type="ECO:0000256" key="2">
    <source>
        <dbReference type="ARBA" id="ARBA00010819"/>
    </source>
</evidence>
<dbReference type="RefSeq" id="WP_189113055.1">
    <property type="nucleotide sequence ID" value="NZ_BMQC01000003.1"/>
</dbReference>
<gene>
    <name evidence="12" type="primary">pepX</name>
    <name evidence="12" type="ORF">GCM10010124_10510</name>
</gene>
<dbReference type="InterPro" id="IPR013736">
    <property type="entry name" value="Xaa-Pro_dipept_C"/>
</dbReference>
<evidence type="ECO:0000256" key="8">
    <source>
        <dbReference type="ARBA" id="ARBA00030045"/>
    </source>
</evidence>
<keyword evidence="7" id="KW-0720">Serine protease</keyword>
<dbReference type="EMBL" id="BMQC01000003">
    <property type="protein sequence ID" value="GGK19807.1"/>
    <property type="molecule type" value="Genomic_DNA"/>
</dbReference>
<evidence type="ECO:0000313" key="12">
    <source>
        <dbReference type="EMBL" id="GGK19807.1"/>
    </source>
</evidence>
<evidence type="ECO:0000256" key="4">
    <source>
        <dbReference type="ARBA" id="ARBA00022438"/>
    </source>
</evidence>
<feature type="signal peptide" evidence="10">
    <location>
        <begin position="1"/>
        <end position="25"/>
    </location>
</feature>
<evidence type="ECO:0000256" key="1">
    <source>
        <dbReference type="ARBA" id="ARBA00000123"/>
    </source>
</evidence>
<keyword evidence="6" id="KW-0378">Hydrolase</keyword>
<evidence type="ECO:0000256" key="9">
    <source>
        <dbReference type="SAM" id="MobiDB-lite"/>
    </source>
</evidence>
<feature type="region of interest" description="Disordered" evidence="9">
    <location>
        <begin position="387"/>
        <end position="414"/>
    </location>
</feature>
<evidence type="ECO:0000256" key="5">
    <source>
        <dbReference type="ARBA" id="ARBA00022670"/>
    </source>
</evidence>
<dbReference type="AlphaFoldDB" id="A0A8J3BJS2"/>
<dbReference type="SMART" id="SM00939">
    <property type="entry name" value="PepX_C"/>
    <property type="match status" value="1"/>
</dbReference>
<evidence type="ECO:0000256" key="6">
    <source>
        <dbReference type="ARBA" id="ARBA00022801"/>
    </source>
</evidence>
<evidence type="ECO:0000256" key="3">
    <source>
        <dbReference type="ARBA" id="ARBA00012463"/>
    </source>
</evidence>
<dbReference type="Gene3D" id="2.60.120.260">
    <property type="entry name" value="Galactose-binding domain-like"/>
    <property type="match status" value="1"/>
</dbReference>
<keyword evidence="13" id="KW-1185">Reference proteome</keyword>
<organism evidence="12 13">
    <name type="scientific">Pilimelia terevasa</name>
    <dbReference type="NCBI Taxonomy" id="53372"/>
    <lineage>
        <taxon>Bacteria</taxon>
        <taxon>Bacillati</taxon>
        <taxon>Actinomycetota</taxon>
        <taxon>Actinomycetes</taxon>
        <taxon>Micromonosporales</taxon>
        <taxon>Micromonosporaceae</taxon>
        <taxon>Pilimelia</taxon>
    </lineage>
</organism>
<dbReference type="GO" id="GO:0008239">
    <property type="term" value="F:dipeptidyl-peptidase activity"/>
    <property type="evidence" value="ECO:0007669"/>
    <property type="project" value="UniProtKB-EC"/>
</dbReference>
<dbReference type="InterPro" id="IPR008252">
    <property type="entry name" value="Pept_S15_Xpro"/>
</dbReference>
<dbReference type="EC" id="3.4.14.11" evidence="3"/>
<dbReference type="InterPro" id="IPR008979">
    <property type="entry name" value="Galactose-bd-like_sf"/>
</dbReference>
<dbReference type="SUPFAM" id="SSF49785">
    <property type="entry name" value="Galactose-binding domain-like"/>
    <property type="match status" value="1"/>
</dbReference>
<accession>A0A8J3BJS2</accession>
<comment type="similarity">
    <text evidence="2">Belongs to the peptidase S15 family.</text>
</comment>
<dbReference type="GO" id="GO:0006508">
    <property type="term" value="P:proteolysis"/>
    <property type="evidence" value="ECO:0007669"/>
    <property type="project" value="UniProtKB-KW"/>
</dbReference>
<protein>
    <recommendedName>
        <fullName evidence="3">Xaa-Pro dipeptidyl-peptidase</fullName>
        <ecNumber evidence="3">3.4.14.11</ecNumber>
    </recommendedName>
    <alternativeName>
        <fullName evidence="8">X-prolyl-dipeptidyl aminopeptidase</fullName>
    </alternativeName>
</protein>
<dbReference type="NCBIfam" id="NF003780">
    <property type="entry name" value="PRK05371.1-1"/>
    <property type="match status" value="1"/>
</dbReference>
<reference evidence="12" key="1">
    <citation type="journal article" date="2014" name="Int. J. Syst. Evol. Microbiol.">
        <title>Complete genome sequence of Corynebacterium casei LMG S-19264T (=DSM 44701T), isolated from a smear-ripened cheese.</title>
        <authorList>
            <consortium name="US DOE Joint Genome Institute (JGI-PGF)"/>
            <person name="Walter F."/>
            <person name="Albersmeier A."/>
            <person name="Kalinowski J."/>
            <person name="Ruckert C."/>
        </authorList>
    </citation>
    <scope>NUCLEOTIDE SEQUENCE</scope>
    <source>
        <strain evidence="12">JCM 3091</strain>
    </source>
</reference>
<dbReference type="InterPro" id="IPR029058">
    <property type="entry name" value="AB_hydrolase_fold"/>
</dbReference>
<feature type="chain" id="PRO_5035246221" description="Xaa-Pro dipeptidyl-peptidase" evidence="10">
    <location>
        <begin position="26"/>
        <end position="620"/>
    </location>
</feature>
<comment type="caution">
    <text evidence="12">The sequence shown here is derived from an EMBL/GenBank/DDBJ whole genome shotgun (WGS) entry which is preliminary data.</text>
</comment>
<dbReference type="Proteomes" id="UP000662200">
    <property type="component" value="Unassembled WGS sequence"/>
</dbReference>
<dbReference type="Pfam" id="PF02129">
    <property type="entry name" value="Peptidase_S15"/>
    <property type="match status" value="1"/>
</dbReference>
<reference evidence="12" key="2">
    <citation type="submission" date="2020-09" db="EMBL/GenBank/DDBJ databases">
        <authorList>
            <person name="Sun Q."/>
            <person name="Ohkuma M."/>
        </authorList>
    </citation>
    <scope>NUCLEOTIDE SEQUENCE</scope>
    <source>
        <strain evidence="12">JCM 3091</strain>
    </source>
</reference>
<dbReference type="NCBIfam" id="TIGR00976">
    <property type="entry name" value="CocE_NonD"/>
    <property type="match status" value="1"/>
</dbReference>
<comment type="catalytic activity">
    <reaction evidence="1">
        <text>Hydrolyzes Xaa-Pro-|- bonds to release unblocked, N-terminal dipeptides from substrates including Ala-Pro-|-p-nitroanilide and (sequentially) Tyr-Pro-|-Phe-Pro-|-Gly-Pro-|-Ile.</text>
        <dbReference type="EC" id="3.4.14.11"/>
    </reaction>
</comment>
<keyword evidence="5" id="KW-0645">Protease</keyword>
<evidence type="ECO:0000259" key="11">
    <source>
        <dbReference type="SMART" id="SM00939"/>
    </source>
</evidence>
<dbReference type="Pfam" id="PF08530">
    <property type="entry name" value="PepX_C"/>
    <property type="match status" value="1"/>
</dbReference>
<feature type="domain" description="Xaa-Pro dipeptidyl-peptidase C-terminal" evidence="11">
    <location>
        <begin position="365"/>
        <end position="612"/>
    </location>
</feature>
<evidence type="ECO:0000313" key="13">
    <source>
        <dbReference type="Proteomes" id="UP000662200"/>
    </source>
</evidence>
<dbReference type="Gene3D" id="3.40.50.1820">
    <property type="entry name" value="alpha/beta hydrolase"/>
    <property type="match status" value="2"/>
</dbReference>
<keyword evidence="10" id="KW-0732">Signal</keyword>
<dbReference type="PRINTS" id="PR00923">
    <property type="entry name" value="LACTOPTASE"/>
</dbReference>
<evidence type="ECO:0000256" key="7">
    <source>
        <dbReference type="ARBA" id="ARBA00022825"/>
    </source>
</evidence>
<keyword evidence="4" id="KW-0031">Aminopeptidase</keyword>
<dbReference type="InterPro" id="IPR005674">
    <property type="entry name" value="CocE/Ser_esterase"/>
</dbReference>
<dbReference type="GO" id="GO:0004177">
    <property type="term" value="F:aminopeptidase activity"/>
    <property type="evidence" value="ECO:0007669"/>
    <property type="project" value="UniProtKB-KW"/>
</dbReference>
<dbReference type="GO" id="GO:0008236">
    <property type="term" value="F:serine-type peptidase activity"/>
    <property type="evidence" value="ECO:0007669"/>
    <property type="project" value="UniProtKB-KW"/>
</dbReference>
<sequence>MSPIRPLFAACCAAALLAPALPAPAAPPGAGRAAAPAAAGTEPVYDYAEAIREQLTVEVPADSDADGTPDRVAVRVIRPRTAPGVRVPVIFQPSPYYSGTLDVPMHDDIDRADDALAPPTARRDPALTFADYLDNYFVPRGYAVVFADSLGSGGSTGCPTSGGRNETQGMRAVVDWLNGRARGADAAGAPVTAAWSTGRTGMIGTSYNGTLPNAVAATGVPGLATIVPVAAISNWYDYYRSGGGVVHPGGFLGEDADILARAVLTRQNPEVCAPVLAALDKAQDRRTGNVNTFWHERNYARFAGNVRASVLLVHGLHDWNVRMGHVGPWWSALATHGVPRKIWLHQGAHSSPFDVRRAQWLRTLHRWFDQWLYGVDTGIMREPTASVETRPGTWTEAADWPEPGTATERIPLDGGPAALRLTPGQAGRSFTDDPARTADDLVARETGADPGRLQYVSDPLPAPVRYSGTGSVTVRVRAAGASPYLTALLVDYGRANRFQRTERLTDELDCIGPGTPEDPGCFAKARYVLADTPHEIVSRGWLDLRNRHGLWADRPLRPGRFHEVTVPLQTQDHVFPAGHRLGLVLISTDRAHTLRYRAGTTVEVDERRSALHLPMRFAGP</sequence>
<name>A0A8J3BJS2_9ACTN</name>
<dbReference type="InterPro" id="IPR000383">
    <property type="entry name" value="Xaa-Pro-like_dom"/>
</dbReference>
<evidence type="ECO:0000256" key="10">
    <source>
        <dbReference type="SAM" id="SignalP"/>
    </source>
</evidence>
<dbReference type="SUPFAM" id="SSF53474">
    <property type="entry name" value="alpha/beta-Hydrolases"/>
    <property type="match status" value="1"/>
</dbReference>
<proteinExistence type="inferred from homology"/>